<dbReference type="PANTHER" id="PTHR43081">
    <property type="entry name" value="ADENYLATE CYCLASE, TERMINAL-DIFFERENTIATION SPECIFIC-RELATED"/>
    <property type="match status" value="1"/>
</dbReference>
<dbReference type="Proteomes" id="UP000325614">
    <property type="component" value="Chromosome"/>
</dbReference>
<dbReference type="SUPFAM" id="SSF48452">
    <property type="entry name" value="TPR-like"/>
    <property type="match status" value="1"/>
</dbReference>
<dbReference type="Gene3D" id="1.25.40.10">
    <property type="entry name" value="Tetratricopeptide repeat domain"/>
    <property type="match status" value="1"/>
</dbReference>
<evidence type="ECO:0000313" key="3">
    <source>
        <dbReference type="Proteomes" id="UP000325614"/>
    </source>
</evidence>
<organism evidence="2 3">
    <name type="scientific">Microvirga thermotolerans</name>
    <dbReference type="NCBI Taxonomy" id="2651334"/>
    <lineage>
        <taxon>Bacteria</taxon>
        <taxon>Pseudomonadati</taxon>
        <taxon>Pseudomonadota</taxon>
        <taxon>Alphaproteobacteria</taxon>
        <taxon>Hyphomicrobiales</taxon>
        <taxon>Methylobacteriaceae</taxon>
        <taxon>Microvirga</taxon>
    </lineage>
</organism>
<feature type="domain" description="Guanylate cyclase" evidence="1">
    <location>
        <begin position="12"/>
        <end position="126"/>
    </location>
</feature>
<gene>
    <name evidence="2" type="ORF">GDR74_17660</name>
</gene>
<dbReference type="PROSITE" id="PS50125">
    <property type="entry name" value="GUANYLATE_CYCLASE_2"/>
    <property type="match status" value="1"/>
</dbReference>
<dbReference type="SUPFAM" id="SSF55073">
    <property type="entry name" value="Nucleotide cyclase"/>
    <property type="match status" value="1"/>
</dbReference>
<keyword evidence="3" id="KW-1185">Reference proteome</keyword>
<dbReference type="Gene3D" id="3.40.50.10070">
    <property type="entry name" value="TolB, N-terminal domain"/>
    <property type="match status" value="1"/>
</dbReference>
<proteinExistence type="predicted"/>
<dbReference type="KEGG" id="mico:GDR74_17660"/>
<dbReference type="CDD" id="cd07302">
    <property type="entry name" value="CHD"/>
    <property type="match status" value="1"/>
</dbReference>
<dbReference type="InterPro" id="IPR050697">
    <property type="entry name" value="Adenylyl/Guanylyl_Cyclase_3/4"/>
</dbReference>
<dbReference type="AlphaFoldDB" id="A0A5P9K0C7"/>
<dbReference type="InterPro" id="IPR001054">
    <property type="entry name" value="A/G_cyclase"/>
</dbReference>
<accession>A0A5P9K0C7</accession>
<sequence length="599" mass="65891">MDNDTATHRLAAVLVLDVAGYSRLMEADENRTHQELKRHRAELIDPLISGFRARIVKNTGDGLLAEFGSAIDAVTCALAIQRGMMSRRNGSGADGIVFRAAVNVSDIIVEEDDIFGDGVNVTARLEALAEPGGICLSQATFEQVRDRILARFTDMGEHRLKNIARPVRIYGLSPADIAALPEDLVAVPRLRSVPVPRAARDVRHSSVAVLPFVSLGHDADQEYFADGIVEGIVSALSLFRNLFVIAHDTALSYRSRDIDLTRVAADLGVRFLVTGSLQRSEGRVRISARLADTETGGTLWADRFDEHISDIFALQDTITERIVTAIEPRIVFSEIERARRKPTENLDAYDLYLRALALRLALSAAANEQALALLKRALALDPNYAPALAHAAACYAAKKDQGWGILSPQEVAEGLRLAWAAIEADINDPVALCLSGHAISAFTGDFEAGAAWIDRSVKLNPNYAEGWMRSSMLRVYLNDLEKAHEFADRAMALSPLDPKIYHPLCAKGFAYFFAGRYADAARVARQALLGRQKPEMAFRILIASLAGQGAMDLAKKTTEEFLSRYPNFRISEWRSRSKFSADRRFDAMEAMLRNVGVPD</sequence>
<evidence type="ECO:0000313" key="2">
    <source>
        <dbReference type="EMBL" id="QFU17891.1"/>
    </source>
</evidence>
<dbReference type="GO" id="GO:0035556">
    <property type="term" value="P:intracellular signal transduction"/>
    <property type="evidence" value="ECO:0007669"/>
    <property type="project" value="InterPro"/>
</dbReference>
<reference evidence="2 3" key="1">
    <citation type="submission" date="2019-10" db="EMBL/GenBank/DDBJ databases">
        <title>Isolation, Identification of Microvirga thermotolerans HR1, a novel thermophilic bacterium and Comparative Genomics of the genus Microvirga.</title>
        <authorList>
            <person name="Li J."/>
            <person name="Zhang W."/>
            <person name="Lin M."/>
            <person name="Wang J."/>
        </authorList>
    </citation>
    <scope>NUCLEOTIDE SEQUENCE [LARGE SCALE GENOMIC DNA]</scope>
    <source>
        <strain evidence="2 3">HR1</strain>
    </source>
</reference>
<dbReference type="Gene3D" id="3.30.70.1230">
    <property type="entry name" value="Nucleotide cyclase"/>
    <property type="match status" value="1"/>
</dbReference>
<dbReference type="Pfam" id="PF00211">
    <property type="entry name" value="Guanylate_cyc"/>
    <property type="match status" value="1"/>
</dbReference>
<dbReference type="GO" id="GO:0004016">
    <property type="term" value="F:adenylate cyclase activity"/>
    <property type="evidence" value="ECO:0007669"/>
    <property type="project" value="UniProtKB-ARBA"/>
</dbReference>
<evidence type="ECO:0000259" key="1">
    <source>
        <dbReference type="PROSITE" id="PS50125"/>
    </source>
</evidence>
<dbReference type="GO" id="GO:0006171">
    <property type="term" value="P:cAMP biosynthetic process"/>
    <property type="evidence" value="ECO:0007669"/>
    <property type="project" value="TreeGrafter"/>
</dbReference>
<dbReference type="RefSeq" id="WP_152587522.1">
    <property type="nucleotide sequence ID" value="NZ_CP045423.1"/>
</dbReference>
<dbReference type="InterPro" id="IPR029787">
    <property type="entry name" value="Nucleotide_cyclase"/>
</dbReference>
<dbReference type="InterPro" id="IPR011990">
    <property type="entry name" value="TPR-like_helical_dom_sf"/>
</dbReference>
<name>A0A5P9K0C7_9HYPH</name>
<dbReference type="PANTHER" id="PTHR43081:SF19">
    <property type="entry name" value="PH-SENSITIVE ADENYLATE CYCLASE RV1264"/>
    <property type="match status" value="1"/>
</dbReference>
<dbReference type="EMBL" id="CP045423">
    <property type="protein sequence ID" value="QFU17891.1"/>
    <property type="molecule type" value="Genomic_DNA"/>
</dbReference>
<protein>
    <submittedName>
        <fullName evidence="2">Adenylate/guanylate cyclase domain-containing protein</fullName>
    </submittedName>
</protein>